<organism evidence="1 2">
    <name type="scientific">Canavalia gladiata</name>
    <name type="common">Sword bean</name>
    <name type="synonym">Dolichos gladiatus</name>
    <dbReference type="NCBI Taxonomy" id="3824"/>
    <lineage>
        <taxon>Eukaryota</taxon>
        <taxon>Viridiplantae</taxon>
        <taxon>Streptophyta</taxon>
        <taxon>Embryophyta</taxon>
        <taxon>Tracheophyta</taxon>
        <taxon>Spermatophyta</taxon>
        <taxon>Magnoliopsida</taxon>
        <taxon>eudicotyledons</taxon>
        <taxon>Gunneridae</taxon>
        <taxon>Pentapetalae</taxon>
        <taxon>rosids</taxon>
        <taxon>fabids</taxon>
        <taxon>Fabales</taxon>
        <taxon>Fabaceae</taxon>
        <taxon>Papilionoideae</taxon>
        <taxon>50 kb inversion clade</taxon>
        <taxon>NPAAA clade</taxon>
        <taxon>indigoferoid/millettioid clade</taxon>
        <taxon>Phaseoleae</taxon>
        <taxon>Canavalia</taxon>
    </lineage>
</organism>
<protein>
    <submittedName>
        <fullName evidence="1">Uncharacterized protein</fullName>
    </submittedName>
</protein>
<proteinExistence type="predicted"/>
<name>A0AAN9KDM9_CANGL</name>
<reference evidence="1 2" key="1">
    <citation type="submission" date="2024-01" db="EMBL/GenBank/DDBJ databases">
        <title>The genomes of 5 underutilized Papilionoideae crops provide insights into root nodulation and disease resistanc.</title>
        <authorList>
            <person name="Jiang F."/>
        </authorList>
    </citation>
    <scope>NUCLEOTIDE SEQUENCE [LARGE SCALE GENOMIC DNA]</scope>
    <source>
        <strain evidence="1">LVBAO_FW01</strain>
        <tissue evidence="1">Leaves</tissue>
    </source>
</reference>
<comment type="caution">
    <text evidence="1">The sequence shown here is derived from an EMBL/GenBank/DDBJ whole genome shotgun (WGS) entry which is preliminary data.</text>
</comment>
<accession>A0AAN9KDM9</accession>
<keyword evidence="2" id="KW-1185">Reference proteome</keyword>
<evidence type="ECO:0000313" key="2">
    <source>
        <dbReference type="Proteomes" id="UP001367508"/>
    </source>
</evidence>
<dbReference type="Proteomes" id="UP001367508">
    <property type="component" value="Unassembled WGS sequence"/>
</dbReference>
<sequence length="115" mass="12861">MEEPSLIVQAIGLDKLQVEQVTIWLGGFKRPINQLWTYTNRIKMRLTGPTRKGSNWEERESLAEEVFRLLCSRAQKAIEVSLKGPWIRMVHAACKIALEQTGKGGSSSSSLDCSA</sequence>
<gene>
    <name evidence="1" type="ORF">VNO77_33606</name>
</gene>
<evidence type="ECO:0000313" key="1">
    <source>
        <dbReference type="EMBL" id="KAK7315074.1"/>
    </source>
</evidence>
<dbReference type="AlphaFoldDB" id="A0AAN9KDM9"/>
<dbReference type="EMBL" id="JAYMYQ010000008">
    <property type="protein sequence ID" value="KAK7315074.1"/>
    <property type="molecule type" value="Genomic_DNA"/>
</dbReference>